<organism evidence="3 4">
    <name type="scientific">Actinomycetospora termitidis</name>
    <dbReference type="NCBI Taxonomy" id="3053470"/>
    <lineage>
        <taxon>Bacteria</taxon>
        <taxon>Bacillati</taxon>
        <taxon>Actinomycetota</taxon>
        <taxon>Actinomycetes</taxon>
        <taxon>Pseudonocardiales</taxon>
        <taxon>Pseudonocardiaceae</taxon>
        <taxon>Actinomycetospora</taxon>
    </lineage>
</organism>
<evidence type="ECO:0000313" key="4">
    <source>
        <dbReference type="Proteomes" id="UP001231924"/>
    </source>
</evidence>
<proteinExistence type="predicted"/>
<feature type="region of interest" description="Disordered" evidence="1">
    <location>
        <begin position="45"/>
        <end position="131"/>
    </location>
</feature>
<protein>
    <submittedName>
        <fullName evidence="3">Uncharacterized protein</fullName>
    </submittedName>
</protein>
<accession>A0ABT7M867</accession>
<dbReference type="Proteomes" id="UP001231924">
    <property type="component" value="Unassembled WGS sequence"/>
</dbReference>
<evidence type="ECO:0000313" key="3">
    <source>
        <dbReference type="EMBL" id="MDL5156855.1"/>
    </source>
</evidence>
<keyword evidence="2" id="KW-0472">Membrane</keyword>
<keyword evidence="4" id="KW-1185">Reference proteome</keyword>
<gene>
    <name evidence="3" type="ORF">QRT03_12875</name>
</gene>
<name>A0ABT7M867_9PSEU</name>
<feature type="compositionally biased region" description="Pro residues" evidence="1">
    <location>
        <begin position="90"/>
        <end position="105"/>
    </location>
</feature>
<evidence type="ECO:0000256" key="1">
    <source>
        <dbReference type="SAM" id="MobiDB-lite"/>
    </source>
</evidence>
<comment type="caution">
    <text evidence="3">The sequence shown here is derived from an EMBL/GenBank/DDBJ whole genome shotgun (WGS) entry which is preliminary data.</text>
</comment>
<keyword evidence="2" id="KW-0812">Transmembrane</keyword>
<keyword evidence="2" id="KW-1133">Transmembrane helix</keyword>
<feature type="region of interest" description="Disordered" evidence="1">
    <location>
        <begin position="1"/>
        <end position="29"/>
    </location>
</feature>
<feature type="transmembrane region" description="Helical" evidence="2">
    <location>
        <begin position="136"/>
        <end position="156"/>
    </location>
</feature>
<reference evidence="3 4" key="1">
    <citation type="submission" date="2023-06" db="EMBL/GenBank/DDBJ databases">
        <title>Actinomycetospora Odt1-22.</title>
        <authorList>
            <person name="Supong K."/>
        </authorList>
    </citation>
    <scope>NUCLEOTIDE SEQUENCE [LARGE SCALE GENOMIC DNA]</scope>
    <source>
        <strain evidence="3 4">Odt1-22</strain>
    </source>
</reference>
<dbReference type="EMBL" id="JASVWF010000002">
    <property type="protein sequence ID" value="MDL5156855.1"/>
    <property type="molecule type" value="Genomic_DNA"/>
</dbReference>
<evidence type="ECO:0000256" key="2">
    <source>
        <dbReference type="SAM" id="Phobius"/>
    </source>
</evidence>
<feature type="transmembrane region" description="Helical" evidence="2">
    <location>
        <begin position="162"/>
        <end position="184"/>
    </location>
</feature>
<dbReference type="RefSeq" id="WP_286053222.1">
    <property type="nucleotide sequence ID" value="NZ_JASVWF010000002.1"/>
</dbReference>
<sequence>MSSPDPEDSTRRDESGSGSAGARRFELPDDVDAAFADIVADWASTGAPRWPEAPDDLDGPSSGLGVATPPQGQPAAHPERPVDDLFSSPPADPAPEPPRPAPPMTPAAQQPHRPHPPARPEDEHFVPPEPPPLPRIGMSSLFGLLLLVVGVVLLALPGLVGGIAGLGIVPGLLAMAAGLGWLVVGMRRPSGSDDPEGTV</sequence>